<evidence type="ECO:0000313" key="2">
    <source>
        <dbReference type="EMBL" id="PMD26841.1"/>
    </source>
</evidence>
<feature type="compositionally biased region" description="Basic residues" evidence="1">
    <location>
        <begin position="202"/>
        <end position="216"/>
    </location>
</feature>
<name>A0A2J6QKP6_9HELO</name>
<gene>
    <name evidence="2" type="ORF">NA56DRAFT_685129</name>
</gene>
<dbReference type="Proteomes" id="UP000235672">
    <property type="component" value="Unassembled WGS sequence"/>
</dbReference>
<feature type="region of interest" description="Disordered" evidence="1">
    <location>
        <begin position="190"/>
        <end position="216"/>
    </location>
</feature>
<proteinExistence type="predicted"/>
<dbReference type="EMBL" id="KZ613467">
    <property type="protein sequence ID" value="PMD26841.1"/>
    <property type="molecule type" value="Genomic_DNA"/>
</dbReference>
<sequence length="216" mass="24863">MSNNQDVDMGEDIKFDEDLRELSIAEQQRAMAADTAESKNDTLDVSKLNYGFNLILNNSANSTIKGQFIKPYNFFRQLDRHNTAHSFTTAQYRRAWRYAVDSKEEKFTVNQIVNTNPGLDSVGVNAIFTQQFRELRQALDGREVLTAESRARRLHTNVIAGIRRAHQDGLNGRHGRMMSQLKRIEKKWGFRSDTLNLPQPPPKKKRKNKKARARGE</sequence>
<keyword evidence="3" id="KW-1185">Reference proteome</keyword>
<evidence type="ECO:0000256" key="1">
    <source>
        <dbReference type="SAM" id="MobiDB-lite"/>
    </source>
</evidence>
<reference evidence="2 3" key="1">
    <citation type="submission" date="2016-05" db="EMBL/GenBank/DDBJ databases">
        <title>A degradative enzymes factory behind the ericoid mycorrhizal symbiosis.</title>
        <authorList>
            <consortium name="DOE Joint Genome Institute"/>
            <person name="Martino E."/>
            <person name="Morin E."/>
            <person name="Grelet G."/>
            <person name="Kuo A."/>
            <person name="Kohler A."/>
            <person name="Daghino S."/>
            <person name="Barry K."/>
            <person name="Choi C."/>
            <person name="Cichocki N."/>
            <person name="Clum A."/>
            <person name="Copeland A."/>
            <person name="Hainaut M."/>
            <person name="Haridas S."/>
            <person name="Labutti K."/>
            <person name="Lindquist E."/>
            <person name="Lipzen A."/>
            <person name="Khouja H.-R."/>
            <person name="Murat C."/>
            <person name="Ohm R."/>
            <person name="Olson A."/>
            <person name="Spatafora J."/>
            <person name="Veneault-Fourrey C."/>
            <person name="Henrissat B."/>
            <person name="Grigoriev I."/>
            <person name="Martin F."/>
            <person name="Perotto S."/>
        </authorList>
    </citation>
    <scope>NUCLEOTIDE SEQUENCE [LARGE SCALE GENOMIC DNA]</scope>
    <source>
        <strain evidence="2 3">UAMH 7357</strain>
    </source>
</reference>
<accession>A0A2J6QKP6</accession>
<organism evidence="2 3">
    <name type="scientific">Hyaloscypha hepaticicola</name>
    <dbReference type="NCBI Taxonomy" id="2082293"/>
    <lineage>
        <taxon>Eukaryota</taxon>
        <taxon>Fungi</taxon>
        <taxon>Dikarya</taxon>
        <taxon>Ascomycota</taxon>
        <taxon>Pezizomycotina</taxon>
        <taxon>Leotiomycetes</taxon>
        <taxon>Helotiales</taxon>
        <taxon>Hyaloscyphaceae</taxon>
        <taxon>Hyaloscypha</taxon>
    </lineage>
</organism>
<dbReference type="AlphaFoldDB" id="A0A2J6QKP6"/>
<evidence type="ECO:0000313" key="3">
    <source>
        <dbReference type="Proteomes" id="UP000235672"/>
    </source>
</evidence>
<protein>
    <submittedName>
        <fullName evidence="2">Uncharacterized protein</fullName>
    </submittedName>
</protein>